<comment type="similarity">
    <text evidence="8">Belongs to the WRNexo family.</text>
</comment>
<evidence type="ECO:0000256" key="12">
    <source>
        <dbReference type="SAM" id="MobiDB-lite"/>
    </source>
</evidence>
<dbReference type="PANTHER" id="PTHR13620">
    <property type="entry name" value="3-5 EXONUCLEASE"/>
    <property type="match status" value="1"/>
</dbReference>
<gene>
    <name evidence="14" type="ORF">BOX15_Mlig018746g1</name>
</gene>
<dbReference type="GO" id="GO:0003676">
    <property type="term" value="F:nucleic acid binding"/>
    <property type="evidence" value="ECO:0007669"/>
    <property type="project" value="InterPro"/>
</dbReference>
<comment type="subcellular location">
    <subcellularLocation>
        <location evidence="1">Nucleus</location>
    </subcellularLocation>
</comment>
<dbReference type="GO" id="GO:0046872">
    <property type="term" value="F:metal ion binding"/>
    <property type="evidence" value="ECO:0007669"/>
    <property type="project" value="UniProtKB-KW"/>
</dbReference>
<keyword evidence="15" id="KW-1185">Reference proteome</keyword>
<sequence>ASSSDRQQSPQALHQQQPAGQRVRKLPAWMTDDRSDVEPGHVTAKRYRCLQFDDFMEQSLPLLAPDRPIVYIDRPRQLDVWCGRVLSQLDSDPTGPAVACGFDIEWPVFNSDQGRGQISGPNQGQSQGQQSVSHGLDQSQSQHVASHGIDQSQGQQVASHGTDQSQGQQVVSHGIDQSQGQQVVSHGIDQSQGQQVRSHDKCQKEPNISLSQSRGQGDGLNSDPSFKEKSQDTGETSVSRTTFFSLTQDGRFSRTALLQLCPAIEPPCAVLIHFARGGALTQPTPTLNSLLTHPRLVKVGLCIQGDLKKLCRDFPHQISSELLLKPSGWVELNSLAKQRLKLSTQWSLNGLVQHLLDSRLDKDRSIRCCDWAAVPLTAERRRYAALDAIASLLIYESLAKR</sequence>
<evidence type="ECO:0000256" key="7">
    <source>
        <dbReference type="ARBA" id="ARBA00023242"/>
    </source>
</evidence>
<dbReference type="InterPro" id="IPR051132">
    <property type="entry name" value="3-5_Exonuclease_domain"/>
</dbReference>
<keyword evidence="7" id="KW-0539">Nucleus</keyword>
<dbReference type="GO" id="GO:0005634">
    <property type="term" value="C:nucleus"/>
    <property type="evidence" value="ECO:0007669"/>
    <property type="project" value="UniProtKB-SubCell"/>
</dbReference>
<keyword evidence="2" id="KW-0540">Nuclease</keyword>
<feature type="compositionally biased region" description="Low complexity" evidence="12">
    <location>
        <begin position="7"/>
        <end position="19"/>
    </location>
</feature>
<comment type="function">
    <text evidence="11">Has exonuclease activity on both single-stranded and duplex templates bearing overhangs, but not blunt ended duplex DNA, and cleaves in a 3'-5' direction. Essential for the formation of DNA replication focal centers. Has an important role in maintaining genome stability.</text>
</comment>
<feature type="region of interest" description="Disordered" evidence="12">
    <location>
        <begin position="1"/>
        <end position="26"/>
    </location>
</feature>
<dbReference type="InterPro" id="IPR036397">
    <property type="entry name" value="RNaseH_sf"/>
</dbReference>
<keyword evidence="5" id="KW-0269">Exonuclease</keyword>
<evidence type="ECO:0000256" key="5">
    <source>
        <dbReference type="ARBA" id="ARBA00022839"/>
    </source>
</evidence>
<protein>
    <recommendedName>
        <fullName evidence="9">3'-5' exonuclease</fullName>
    </recommendedName>
    <alternativeName>
        <fullName evidence="10">Werner Syndrome-like exonuclease</fullName>
    </alternativeName>
</protein>
<feature type="compositionally biased region" description="Polar residues" evidence="12">
    <location>
        <begin position="206"/>
        <end position="215"/>
    </location>
</feature>
<evidence type="ECO:0000259" key="13">
    <source>
        <dbReference type="Pfam" id="PF01612"/>
    </source>
</evidence>
<organism evidence="14 15">
    <name type="scientific">Macrostomum lignano</name>
    <dbReference type="NCBI Taxonomy" id="282301"/>
    <lineage>
        <taxon>Eukaryota</taxon>
        <taxon>Metazoa</taxon>
        <taxon>Spiralia</taxon>
        <taxon>Lophotrochozoa</taxon>
        <taxon>Platyhelminthes</taxon>
        <taxon>Rhabditophora</taxon>
        <taxon>Macrostomorpha</taxon>
        <taxon>Macrostomida</taxon>
        <taxon>Macrostomidae</taxon>
        <taxon>Macrostomum</taxon>
    </lineage>
</organism>
<dbReference type="CDD" id="cd06141">
    <property type="entry name" value="WRN_exo"/>
    <property type="match status" value="1"/>
</dbReference>
<dbReference type="Gene3D" id="3.30.420.10">
    <property type="entry name" value="Ribonuclease H-like superfamily/Ribonuclease H"/>
    <property type="match status" value="1"/>
</dbReference>
<keyword evidence="6" id="KW-0460">Magnesium</keyword>
<evidence type="ECO:0000256" key="1">
    <source>
        <dbReference type="ARBA" id="ARBA00004123"/>
    </source>
</evidence>
<evidence type="ECO:0000256" key="9">
    <source>
        <dbReference type="ARBA" id="ARBA00040531"/>
    </source>
</evidence>
<accession>A0A267GJP9</accession>
<feature type="region of interest" description="Disordered" evidence="12">
    <location>
        <begin position="111"/>
        <end position="238"/>
    </location>
</feature>
<evidence type="ECO:0000256" key="2">
    <source>
        <dbReference type="ARBA" id="ARBA00022722"/>
    </source>
</evidence>
<feature type="non-terminal residue" evidence="14">
    <location>
        <position position="1"/>
    </location>
</feature>
<name>A0A267GJP9_9PLAT</name>
<dbReference type="STRING" id="282301.A0A267GJP9"/>
<dbReference type="Pfam" id="PF01612">
    <property type="entry name" value="DNA_pol_A_exo1"/>
    <property type="match status" value="1"/>
</dbReference>
<keyword evidence="3" id="KW-0479">Metal-binding</keyword>
<dbReference type="EMBL" id="NIVC01000323">
    <property type="protein sequence ID" value="PAA85489.1"/>
    <property type="molecule type" value="Genomic_DNA"/>
</dbReference>
<comment type="caution">
    <text evidence="14">The sequence shown here is derived from an EMBL/GenBank/DDBJ whole genome shotgun (WGS) entry which is preliminary data.</text>
</comment>
<reference evidence="14 15" key="1">
    <citation type="submission" date="2017-06" db="EMBL/GenBank/DDBJ databases">
        <title>A platform for efficient transgenesis in Macrostomum lignano, a flatworm model organism for stem cell research.</title>
        <authorList>
            <person name="Berezikov E."/>
        </authorList>
    </citation>
    <scope>NUCLEOTIDE SEQUENCE [LARGE SCALE GENOMIC DNA]</scope>
    <source>
        <strain evidence="14">DV1</strain>
        <tissue evidence="14">Whole organism</tissue>
    </source>
</reference>
<evidence type="ECO:0000313" key="14">
    <source>
        <dbReference type="EMBL" id="PAA85489.1"/>
    </source>
</evidence>
<feature type="compositionally biased region" description="Polar residues" evidence="12">
    <location>
        <begin position="136"/>
        <end position="196"/>
    </location>
</feature>
<feature type="compositionally biased region" description="Low complexity" evidence="12">
    <location>
        <begin position="116"/>
        <end position="135"/>
    </location>
</feature>
<evidence type="ECO:0000256" key="10">
    <source>
        <dbReference type="ARBA" id="ARBA00042761"/>
    </source>
</evidence>
<keyword evidence="4" id="KW-0378">Hydrolase</keyword>
<evidence type="ECO:0000256" key="3">
    <source>
        <dbReference type="ARBA" id="ARBA00022723"/>
    </source>
</evidence>
<dbReference type="OrthoDB" id="10261556at2759"/>
<evidence type="ECO:0000256" key="8">
    <source>
        <dbReference type="ARBA" id="ARBA00037949"/>
    </source>
</evidence>
<dbReference type="InterPro" id="IPR002562">
    <property type="entry name" value="3'-5'_exonuclease_dom"/>
</dbReference>
<evidence type="ECO:0000256" key="6">
    <source>
        <dbReference type="ARBA" id="ARBA00022842"/>
    </source>
</evidence>
<evidence type="ECO:0000313" key="15">
    <source>
        <dbReference type="Proteomes" id="UP000215902"/>
    </source>
</evidence>
<dbReference type="SUPFAM" id="SSF53098">
    <property type="entry name" value="Ribonuclease H-like"/>
    <property type="match status" value="1"/>
</dbReference>
<dbReference type="Proteomes" id="UP000215902">
    <property type="component" value="Unassembled WGS sequence"/>
</dbReference>
<dbReference type="PANTHER" id="PTHR13620:SF109">
    <property type="entry name" value="3'-5' EXONUCLEASE"/>
    <property type="match status" value="1"/>
</dbReference>
<dbReference type="GO" id="GO:0006139">
    <property type="term" value="P:nucleobase-containing compound metabolic process"/>
    <property type="evidence" value="ECO:0007669"/>
    <property type="project" value="InterPro"/>
</dbReference>
<proteinExistence type="inferred from homology"/>
<evidence type="ECO:0000256" key="4">
    <source>
        <dbReference type="ARBA" id="ARBA00022801"/>
    </source>
</evidence>
<dbReference type="InterPro" id="IPR012337">
    <property type="entry name" value="RNaseH-like_sf"/>
</dbReference>
<feature type="domain" description="3'-5' exonuclease" evidence="13">
    <location>
        <begin position="253"/>
        <end position="400"/>
    </location>
</feature>
<dbReference type="GO" id="GO:0008408">
    <property type="term" value="F:3'-5' exonuclease activity"/>
    <property type="evidence" value="ECO:0007669"/>
    <property type="project" value="InterPro"/>
</dbReference>
<dbReference type="AlphaFoldDB" id="A0A267GJP9"/>
<evidence type="ECO:0000256" key="11">
    <source>
        <dbReference type="ARBA" id="ARBA00045901"/>
    </source>
</evidence>